<dbReference type="InterPro" id="IPR001846">
    <property type="entry name" value="VWF_type-D"/>
</dbReference>
<feature type="domain" description="VWFD" evidence="1">
    <location>
        <begin position="1"/>
        <end position="189"/>
    </location>
</feature>
<evidence type="ECO:0000259" key="1">
    <source>
        <dbReference type="PROSITE" id="PS51233"/>
    </source>
</evidence>
<evidence type="ECO:0000313" key="3">
    <source>
        <dbReference type="Proteomes" id="UP001153069"/>
    </source>
</evidence>
<sequence length="256" mass="28653">MFGDPHLKSWNGDWFSYMGECDLRLVHAPTFDGKQDLTIHVRTTIRYEYSYIEAAAIQIGNDTLEVDSWGGYALNDVEDAILNSRAKRVLRNGNLVSNNLGGYDIFHTQMSQKKHVFDVILGPGENVTFSNMKDMVSVKINHNEHFVNVVGVLGHFDGSMLARDGVTDLHDGINTMGQEWQVHDDEPMLFRTAREPQYPNKCRLPDLGKKESRRLGEGIGEAEAKVACAHLQPDAQAFASCVYDVTATNDLDYANS</sequence>
<dbReference type="AlphaFoldDB" id="A0A9N8DM27"/>
<dbReference type="Proteomes" id="UP001153069">
    <property type="component" value="Unassembled WGS sequence"/>
</dbReference>
<name>A0A9N8DM27_9STRA</name>
<protein>
    <recommendedName>
        <fullName evidence="1">VWFD domain-containing protein</fullName>
    </recommendedName>
</protein>
<accession>A0A9N8DM27</accession>
<reference evidence="2" key="1">
    <citation type="submission" date="2020-06" db="EMBL/GenBank/DDBJ databases">
        <authorList>
            <consortium name="Plant Systems Biology data submission"/>
        </authorList>
    </citation>
    <scope>NUCLEOTIDE SEQUENCE</scope>
    <source>
        <strain evidence="2">D6</strain>
    </source>
</reference>
<keyword evidence="3" id="KW-1185">Reference proteome</keyword>
<proteinExistence type="predicted"/>
<dbReference type="OrthoDB" id="47453at2759"/>
<organism evidence="2 3">
    <name type="scientific">Seminavis robusta</name>
    <dbReference type="NCBI Taxonomy" id="568900"/>
    <lineage>
        <taxon>Eukaryota</taxon>
        <taxon>Sar</taxon>
        <taxon>Stramenopiles</taxon>
        <taxon>Ochrophyta</taxon>
        <taxon>Bacillariophyta</taxon>
        <taxon>Bacillariophyceae</taxon>
        <taxon>Bacillariophycidae</taxon>
        <taxon>Naviculales</taxon>
        <taxon>Naviculaceae</taxon>
        <taxon>Seminavis</taxon>
    </lineage>
</organism>
<comment type="caution">
    <text evidence="2">The sequence shown here is derived from an EMBL/GenBank/DDBJ whole genome shotgun (WGS) entry which is preliminary data.</text>
</comment>
<gene>
    <name evidence="2" type="ORF">SEMRO_235_G094800.1</name>
</gene>
<evidence type="ECO:0000313" key="2">
    <source>
        <dbReference type="EMBL" id="CAB9505562.1"/>
    </source>
</evidence>
<dbReference type="PROSITE" id="PS51233">
    <property type="entry name" value="VWFD"/>
    <property type="match status" value="1"/>
</dbReference>
<dbReference type="EMBL" id="CAICTM010000234">
    <property type="protein sequence ID" value="CAB9505562.1"/>
    <property type="molecule type" value="Genomic_DNA"/>
</dbReference>